<dbReference type="PANTHER" id="PTHR43668:SF2">
    <property type="entry name" value="ALLANTOINASE"/>
    <property type="match status" value="1"/>
</dbReference>
<dbReference type="Gene3D" id="3.20.20.140">
    <property type="entry name" value="Metal-dependent hydrolases"/>
    <property type="match status" value="1"/>
</dbReference>
<dbReference type="AlphaFoldDB" id="E6TTV1"/>
<dbReference type="KEGG" id="bco:Bcell_3742"/>
<dbReference type="InterPro" id="IPR032466">
    <property type="entry name" value="Metal_Hydrolase"/>
</dbReference>
<feature type="domain" description="Amidohydrolase-related" evidence="2">
    <location>
        <begin position="53"/>
        <end position="429"/>
    </location>
</feature>
<dbReference type="InterPro" id="IPR050138">
    <property type="entry name" value="DHOase/Allantoinase_Hydrolase"/>
</dbReference>
<dbReference type="EMBL" id="CP002394">
    <property type="protein sequence ID" value="ADU31982.1"/>
    <property type="molecule type" value="Genomic_DNA"/>
</dbReference>
<evidence type="ECO:0000313" key="4">
    <source>
        <dbReference type="Proteomes" id="UP000001401"/>
    </source>
</evidence>
<dbReference type="Proteomes" id="UP000001401">
    <property type="component" value="Chromosome"/>
</dbReference>
<dbReference type="Gene3D" id="2.30.40.10">
    <property type="entry name" value="Urease, subunit C, domain 1"/>
    <property type="match status" value="1"/>
</dbReference>
<reference evidence="3 4" key="1">
    <citation type="submission" date="2010-12" db="EMBL/GenBank/DDBJ databases">
        <title>Complete sequence of Bacillus cellulosilyticus DSM 2522.</title>
        <authorList>
            <consortium name="US DOE Joint Genome Institute"/>
            <person name="Lucas S."/>
            <person name="Copeland A."/>
            <person name="Lapidus A."/>
            <person name="Cheng J.-F."/>
            <person name="Bruce D."/>
            <person name="Goodwin L."/>
            <person name="Pitluck S."/>
            <person name="Chertkov O."/>
            <person name="Detter J.C."/>
            <person name="Han C."/>
            <person name="Tapia R."/>
            <person name="Land M."/>
            <person name="Hauser L."/>
            <person name="Jeffries C."/>
            <person name="Kyrpides N."/>
            <person name="Ivanova N."/>
            <person name="Mikhailova N."/>
            <person name="Brumm P."/>
            <person name="Mead D."/>
            <person name="Woyke T."/>
        </authorList>
    </citation>
    <scope>NUCLEOTIDE SEQUENCE [LARGE SCALE GENOMIC DNA]</scope>
    <source>
        <strain evidence="4">ATCC 21833 / DSM 2522 / FERM P-1141 / JCM 9156 / N-4</strain>
    </source>
</reference>
<organism evidence="3 4">
    <name type="scientific">Evansella cellulosilytica (strain ATCC 21833 / DSM 2522 / FERM P-1141 / JCM 9156 / N-4)</name>
    <name type="common">Bacillus cellulosilyticus</name>
    <dbReference type="NCBI Taxonomy" id="649639"/>
    <lineage>
        <taxon>Bacteria</taxon>
        <taxon>Bacillati</taxon>
        <taxon>Bacillota</taxon>
        <taxon>Bacilli</taxon>
        <taxon>Bacillales</taxon>
        <taxon>Bacillaceae</taxon>
        <taxon>Evansella</taxon>
    </lineage>
</organism>
<dbReference type="Pfam" id="PF01979">
    <property type="entry name" value="Amidohydro_1"/>
    <property type="match status" value="1"/>
</dbReference>
<dbReference type="InterPro" id="IPR006680">
    <property type="entry name" value="Amidohydro-rel"/>
</dbReference>
<proteinExistence type="inferred from homology"/>
<gene>
    <name evidence="3" type="ordered locus">Bcell_3742</name>
</gene>
<sequence length="454" mass="49840">MTVDTILTGKVVSPHGVYDRTSIAVKDGKIVSIGDKSTMPPAEEEVDYGDLLILPGAVDTHTHSLGTAEEGHWNSTSAAAAGGVTTINDHPLDLGGAPSSSDDIYTKAEKTAKEAIVDFSLLAAGLPEKMDNIIEVADKGVTGYKMLMHTTSGAHAYGMRAVDDGELYAMFERIAKVNQVGMVHAENEWVINYLVDKYTKEGKTYLAAHHETRPEFTEVVSVHTAIEFARALDMRLHIVHVSVPRSFDLIMQARAEGVKVTGETCPHYLISNEDHWKKVGSHFKINPPLRSEDSRQGLWKKIREGKIHMVSSDHAPHPGVEAPNVFDNPSGSPGIETMVPLVFHEGVHKGNIDLPTFAKLMSYNPAKLMGLYPQKGSIEVGCDADFAIIDDKKEWNIEAKNLRAQSGWSMFEGMNITGKVLATFVRGTKVYQEGEVIGEKGYGKWVKKTRNYDL</sequence>
<dbReference type="RefSeq" id="WP_013490313.1">
    <property type="nucleotide sequence ID" value="NC_014829.1"/>
</dbReference>
<dbReference type="STRING" id="649639.Bcell_3742"/>
<accession>E6TTV1</accession>
<dbReference type="GO" id="GO:0006145">
    <property type="term" value="P:purine nucleobase catabolic process"/>
    <property type="evidence" value="ECO:0007669"/>
    <property type="project" value="TreeGrafter"/>
</dbReference>
<dbReference type="SUPFAM" id="SSF51556">
    <property type="entry name" value="Metallo-dependent hydrolases"/>
    <property type="match status" value="1"/>
</dbReference>
<dbReference type="InterPro" id="IPR011059">
    <property type="entry name" value="Metal-dep_hydrolase_composite"/>
</dbReference>
<evidence type="ECO:0000256" key="1">
    <source>
        <dbReference type="ARBA" id="ARBA00008829"/>
    </source>
</evidence>
<dbReference type="HOGENOM" id="CLU_015572_4_2_9"/>
<evidence type="ECO:0000313" key="3">
    <source>
        <dbReference type="EMBL" id="ADU31982.1"/>
    </source>
</evidence>
<comment type="similarity">
    <text evidence="1">Belongs to the metallo-dependent hydrolases superfamily. Hydantoinase/dihydropyrimidinase family.</text>
</comment>
<keyword evidence="3" id="KW-0378">Hydrolase</keyword>
<dbReference type="PANTHER" id="PTHR43668">
    <property type="entry name" value="ALLANTOINASE"/>
    <property type="match status" value="1"/>
</dbReference>
<dbReference type="SUPFAM" id="SSF51338">
    <property type="entry name" value="Composite domain of metallo-dependent hydrolases"/>
    <property type="match status" value="1"/>
</dbReference>
<dbReference type="OrthoDB" id="9765462at2"/>
<keyword evidence="4" id="KW-1185">Reference proteome</keyword>
<name>E6TTV1_EVAC2</name>
<dbReference type="FunFam" id="3.20.20.140:FF:000174">
    <property type="entry name" value="Dihydropyrimidinase-related protein 2"/>
    <property type="match status" value="1"/>
</dbReference>
<dbReference type="GO" id="GO:0005737">
    <property type="term" value="C:cytoplasm"/>
    <property type="evidence" value="ECO:0007669"/>
    <property type="project" value="TreeGrafter"/>
</dbReference>
<protein>
    <submittedName>
        <fullName evidence="3">Amidohydrolase</fullName>
    </submittedName>
</protein>
<evidence type="ECO:0000259" key="2">
    <source>
        <dbReference type="Pfam" id="PF01979"/>
    </source>
</evidence>
<dbReference type="eggNOG" id="COG0044">
    <property type="taxonomic scope" value="Bacteria"/>
</dbReference>
<dbReference type="GO" id="GO:0004038">
    <property type="term" value="F:allantoinase activity"/>
    <property type="evidence" value="ECO:0007669"/>
    <property type="project" value="TreeGrafter"/>
</dbReference>